<dbReference type="InterPro" id="IPR001431">
    <property type="entry name" value="Pept_M16_Zn_BS"/>
</dbReference>
<name>A0A6N1NM58_9VIRU</name>
<protein>
    <submittedName>
        <fullName evidence="5">Zn-dependent peptidase</fullName>
    </submittedName>
</protein>
<accession>A0A6N1NM58</accession>
<organism evidence="5">
    <name type="scientific">Tupanvirus soda lake</name>
    <dbReference type="NCBI Taxonomy" id="2126985"/>
    <lineage>
        <taxon>Viruses</taxon>
        <taxon>Varidnaviria</taxon>
        <taxon>Bamfordvirae</taxon>
        <taxon>Nucleocytoviricota</taxon>
        <taxon>Megaviricetes</taxon>
        <taxon>Imitervirales</taxon>
        <taxon>Mimiviridae</taxon>
        <taxon>Megamimivirinae</taxon>
        <taxon>Tupanvirus</taxon>
        <taxon>Tupanvirus salinum</taxon>
    </lineage>
</organism>
<dbReference type="KEGG" id="vg:80518994"/>
<dbReference type="GO" id="GO:0046872">
    <property type="term" value="F:metal ion binding"/>
    <property type="evidence" value="ECO:0007669"/>
    <property type="project" value="InterPro"/>
</dbReference>
<dbReference type="InterPro" id="IPR011249">
    <property type="entry name" value="Metalloenz_LuxS/M16"/>
</dbReference>
<dbReference type="InterPro" id="IPR007863">
    <property type="entry name" value="Peptidase_M16_C"/>
</dbReference>
<sequence>MKYIKKILDNGMHIILVPTKNTNIVTIGFFIKAGSRNETDENSGIAHFLEHMMFKGTENRNAEQLFNELDMLGAVYNAATTSQHTYYYVYGNSDDIKHLLDIMLDIYINAKFDTNEINKERKVIIEEMRMREDSPLVKLYSAMHKKIFAGTSLSRNIIGNIDTITNLKKKDLMGFRSSLYKPENTVFVITGNFNPQAVFNITNNLLGQLENSQESAITYFNEKPIILKNMETQKEPYIYIKKNNMFQQVYVLLCFPMYDLYNYKNREIDLLTQLLSAGFSSRLNKALRENNGITYVSSAYPIVYSDVGIYIIQIVLSPTELIKGLGIVFTELKKTKDELMTKDEMKKIINVTRNETIYSLIKPTDLLMYYGINFLSNREYKPNLDREYEKLKLITRVQIQKVAREIFIKEKVNLFIYGNIQETDFSFIKL</sequence>
<reference evidence="5" key="2">
    <citation type="journal article" date="2018" name="Nat. Commun.">
        <title>Tailed giant Tupanvirus possesses the most complete translational apparatus of the known virosphere.</title>
        <authorList>
            <person name="Abrahao J."/>
            <person name="Silva L."/>
            <person name="Silva L.S."/>
            <person name="Khalil J.Y.B."/>
            <person name="Rodrigues R."/>
            <person name="Arantes T."/>
            <person name="Assis F."/>
            <person name="Boratto P."/>
            <person name="Andrade M."/>
            <person name="Kroon E.G."/>
            <person name="Ribeiro B."/>
            <person name="Bergier I."/>
            <person name="Seligmann H."/>
            <person name="Ghigo E."/>
            <person name="Colson P."/>
            <person name="Levasseur A."/>
            <person name="Kroemer G."/>
            <person name="Raoult D."/>
            <person name="La Scola B."/>
        </authorList>
    </citation>
    <scope>NUCLEOTIDE SEQUENCE [LARGE SCALE GENOMIC DNA]</scope>
    <source>
        <strain evidence="5">Soda lake</strain>
    </source>
</reference>
<dbReference type="Gene3D" id="3.30.830.10">
    <property type="entry name" value="Metalloenzyme, LuxS/M16 peptidase-like"/>
    <property type="match status" value="2"/>
</dbReference>
<dbReference type="EMBL" id="KY523104">
    <property type="protein sequence ID" value="QKU35564.1"/>
    <property type="molecule type" value="Genomic_DNA"/>
</dbReference>
<dbReference type="SUPFAM" id="SSF63411">
    <property type="entry name" value="LuxS/MPP-like metallohydrolase"/>
    <property type="match status" value="2"/>
</dbReference>
<evidence type="ECO:0000256" key="2">
    <source>
        <dbReference type="RuleBase" id="RU004447"/>
    </source>
</evidence>
<dbReference type="GeneID" id="80518994"/>
<dbReference type="GO" id="GO:0004222">
    <property type="term" value="F:metalloendopeptidase activity"/>
    <property type="evidence" value="ECO:0007669"/>
    <property type="project" value="InterPro"/>
</dbReference>
<dbReference type="InterPro" id="IPR050361">
    <property type="entry name" value="MPP/UQCRC_Complex"/>
</dbReference>
<reference evidence="5" key="1">
    <citation type="submission" date="2017-01" db="EMBL/GenBank/DDBJ databases">
        <authorList>
            <person name="Assis F.L."/>
            <person name="Abrahao J.S."/>
            <person name="Silva L."/>
            <person name="Khalil J.B."/>
            <person name="Rodrigues R."/>
            <person name="Silva L.S."/>
            <person name="Arantes T."/>
            <person name="Boratto P."/>
            <person name="Andrade M."/>
            <person name="Kroon E.G."/>
            <person name="Ribeiro B."/>
            <person name="Bergier I."/>
            <person name="Seligmann H."/>
            <person name="Ghigo E."/>
            <person name="Colson P."/>
            <person name="Levasseur A."/>
            <person name="Raoult D."/>
            <person name="Scola B.L."/>
        </authorList>
    </citation>
    <scope>NUCLEOTIDE SEQUENCE</scope>
    <source>
        <strain evidence="5">Soda lake</strain>
    </source>
</reference>
<dbReference type="Pfam" id="PF05193">
    <property type="entry name" value="Peptidase_M16_C"/>
    <property type="match status" value="1"/>
</dbReference>
<evidence type="ECO:0000259" key="3">
    <source>
        <dbReference type="Pfam" id="PF00675"/>
    </source>
</evidence>
<dbReference type="GO" id="GO:0006508">
    <property type="term" value="P:proteolysis"/>
    <property type="evidence" value="ECO:0007669"/>
    <property type="project" value="InterPro"/>
</dbReference>
<comment type="similarity">
    <text evidence="1 2">Belongs to the peptidase M16 family.</text>
</comment>
<feature type="domain" description="Peptidase M16 C-terminal" evidence="4">
    <location>
        <begin position="167"/>
        <end position="350"/>
    </location>
</feature>
<dbReference type="PANTHER" id="PTHR11851:SF49">
    <property type="entry name" value="MITOCHONDRIAL-PROCESSING PEPTIDASE SUBUNIT ALPHA"/>
    <property type="match status" value="1"/>
</dbReference>
<evidence type="ECO:0000313" key="5">
    <source>
        <dbReference type="EMBL" id="QKU35564.1"/>
    </source>
</evidence>
<dbReference type="PROSITE" id="PS00143">
    <property type="entry name" value="INSULINASE"/>
    <property type="match status" value="1"/>
</dbReference>
<dbReference type="Pfam" id="PF00675">
    <property type="entry name" value="Peptidase_M16"/>
    <property type="match status" value="1"/>
</dbReference>
<evidence type="ECO:0000259" key="4">
    <source>
        <dbReference type="Pfam" id="PF05193"/>
    </source>
</evidence>
<dbReference type="RefSeq" id="YP_010782230.1">
    <property type="nucleotide sequence ID" value="NC_075039.1"/>
</dbReference>
<evidence type="ECO:0000256" key="1">
    <source>
        <dbReference type="ARBA" id="ARBA00007261"/>
    </source>
</evidence>
<feature type="domain" description="Peptidase M16 N-terminal" evidence="3">
    <location>
        <begin position="16"/>
        <end position="159"/>
    </location>
</feature>
<proteinExistence type="inferred from homology"/>
<dbReference type="PANTHER" id="PTHR11851">
    <property type="entry name" value="METALLOPROTEASE"/>
    <property type="match status" value="1"/>
</dbReference>
<dbReference type="InterPro" id="IPR011765">
    <property type="entry name" value="Pept_M16_N"/>
</dbReference>